<evidence type="ECO:0000313" key="1">
    <source>
        <dbReference type="EMBL" id="NQV64220.1"/>
    </source>
</evidence>
<reference evidence="1" key="1">
    <citation type="submission" date="2020-05" db="EMBL/GenBank/DDBJ databases">
        <title>Sulfur intermediates as new biogeochemical hubs in an aquatic model microbial ecosystem.</title>
        <authorList>
            <person name="Vigneron A."/>
        </authorList>
    </citation>
    <scope>NUCLEOTIDE SEQUENCE</scope>
    <source>
        <strain evidence="1">Bin.250</strain>
    </source>
</reference>
<name>A0A972VTZ5_9GAMM</name>
<dbReference type="AlphaFoldDB" id="A0A972VTZ5"/>
<dbReference type="EMBL" id="JABMOJ010000088">
    <property type="protein sequence ID" value="NQV64220.1"/>
    <property type="molecule type" value="Genomic_DNA"/>
</dbReference>
<sequence>MLLHSLTMPVSDFEKATGWQIKPEGACKGDVCIPLRGQSGATLQVEQLAKDMNLPLVAEASEQCWALGPDSVGGKT</sequence>
<evidence type="ECO:0000313" key="2">
    <source>
        <dbReference type="Proteomes" id="UP000754644"/>
    </source>
</evidence>
<comment type="caution">
    <text evidence="1">The sequence shown here is derived from an EMBL/GenBank/DDBJ whole genome shotgun (WGS) entry which is preliminary data.</text>
</comment>
<feature type="non-terminal residue" evidence="1">
    <location>
        <position position="76"/>
    </location>
</feature>
<protein>
    <submittedName>
        <fullName evidence="1">TlpA family protein disulfide reductase</fullName>
    </submittedName>
</protein>
<proteinExistence type="predicted"/>
<dbReference type="Proteomes" id="UP000754644">
    <property type="component" value="Unassembled WGS sequence"/>
</dbReference>
<organism evidence="1 2">
    <name type="scientific">SAR86 cluster bacterium</name>
    <dbReference type="NCBI Taxonomy" id="2030880"/>
    <lineage>
        <taxon>Bacteria</taxon>
        <taxon>Pseudomonadati</taxon>
        <taxon>Pseudomonadota</taxon>
        <taxon>Gammaproteobacteria</taxon>
        <taxon>SAR86 cluster</taxon>
    </lineage>
</organism>
<accession>A0A972VTZ5</accession>
<gene>
    <name evidence="1" type="ORF">HQ497_02545</name>
</gene>